<evidence type="ECO:0000256" key="2">
    <source>
        <dbReference type="ARBA" id="ARBA00022741"/>
    </source>
</evidence>
<organism evidence="6 7">
    <name type="scientific">Gordonia desulfuricans</name>
    <dbReference type="NCBI Taxonomy" id="89051"/>
    <lineage>
        <taxon>Bacteria</taxon>
        <taxon>Bacillati</taxon>
        <taxon>Actinomycetota</taxon>
        <taxon>Actinomycetes</taxon>
        <taxon>Mycobacteriales</taxon>
        <taxon>Gordoniaceae</taxon>
        <taxon>Gordonia</taxon>
    </lineage>
</organism>
<evidence type="ECO:0000256" key="1">
    <source>
        <dbReference type="ARBA" id="ARBA00022679"/>
    </source>
</evidence>
<protein>
    <submittedName>
        <fullName evidence="6">1,4-alpha-glucan branching protein</fullName>
    </submittedName>
</protein>
<keyword evidence="7" id="KW-1185">Reference proteome</keyword>
<keyword evidence="3" id="KW-0418">Kinase</keyword>
<dbReference type="EMBL" id="JAADZU010000002">
    <property type="protein sequence ID" value="NDK88107.1"/>
    <property type="molecule type" value="Genomic_DNA"/>
</dbReference>
<evidence type="ECO:0000259" key="5">
    <source>
        <dbReference type="Pfam" id="PF18085"/>
    </source>
</evidence>
<name>A0A7K3LKN5_9ACTN</name>
<sequence>MATIHNTTLVPSKLELLTAWLPDQPWFRGSDAPHLVRSGGFRLDDPAGEVGMEILLVTDTSVADHLTYVVPLTYRGVHLDGAALVGTAAHGVLGIRYVYDAPSDPVFVAQLAALARGEVRAQAQSASDTVDDTVAVQGGGDAWQVNRIITDTTGSGDVAGTMTAVWTAPDGSAHRGTVAWS</sequence>
<comment type="caution">
    <text evidence="6">The sequence shown here is derived from an EMBL/GenBank/DDBJ whole genome shotgun (WGS) entry which is preliminary data.</text>
</comment>
<gene>
    <name evidence="6" type="ORF">GYA93_00705</name>
</gene>
<dbReference type="GO" id="GO:0016301">
    <property type="term" value="F:kinase activity"/>
    <property type="evidence" value="ECO:0007669"/>
    <property type="project" value="UniProtKB-KW"/>
</dbReference>
<dbReference type="AlphaFoldDB" id="A0A7K3LKN5"/>
<dbReference type="InterPro" id="IPR040999">
    <property type="entry name" value="Mak_N_cap"/>
</dbReference>
<evidence type="ECO:0000256" key="4">
    <source>
        <dbReference type="ARBA" id="ARBA00022840"/>
    </source>
</evidence>
<accession>A0A7K3LKN5</accession>
<feature type="domain" description="Maltokinase N-terminal cap" evidence="5">
    <location>
        <begin position="20"/>
        <end position="104"/>
    </location>
</feature>
<dbReference type="Pfam" id="PF18085">
    <property type="entry name" value="Mak_N_cap"/>
    <property type="match status" value="1"/>
</dbReference>
<dbReference type="Proteomes" id="UP000466307">
    <property type="component" value="Unassembled WGS sequence"/>
</dbReference>
<evidence type="ECO:0000313" key="6">
    <source>
        <dbReference type="EMBL" id="NDK88107.1"/>
    </source>
</evidence>
<proteinExistence type="predicted"/>
<keyword evidence="2" id="KW-0547">Nucleotide-binding</keyword>
<dbReference type="RefSeq" id="WP_059039128.1">
    <property type="nucleotide sequence ID" value="NZ_JAADZU010000002.1"/>
</dbReference>
<keyword evidence="4" id="KW-0067">ATP-binding</keyword>
<evidence type="ECO:0000313" key="7">
    <source>
        <dbReference type="Proteomes" id="UP000466307"/>
    </source>
</evidence>
<keyword evidence="1" id="KW-0808">Transferase</keyword>
<dbReference type="GO" id="GO:0005524">
    <property type="term" value="F:ATP binding"/>
    <property type="evidence" value="ECO:0007669"/>
    <property type="project" value="UniProtKB-KW"/>
</dbReference>
<evidence type="ECO:0000256" key="3">
    <source>
        <dbReference type="ARBA" id="ARBA00022777"/>
    </source>
</evidence>
<reference evidence="6 7" key="1">
    <citation type="submission" date="2020-01" db="EMBL/GenBank/DDBJ databases">
        <title>Investigation of new actinobacteria for the biodesulphurisation of diesel fuel.</title>
        <authorList>
            <person name="Athi Narayanan S.M."/>
        </authorList>
    </citation>
    <scope>NUCLEOTIDE SEQUENCE [LARGE SCALE GENOMIC DNA]</scope>
    <source>
        <strain evidence="6 7">213E</strain>
    </source>
</reference>